<dbReference type="InterPro" id="IPR011990">
    <property type="entry name" value="TPR-like_helical_dom_sf"/>
</dbReference>
<evidence type="ECO:0000313" key="13">
    <source>
        <dbReference type="EMBL" id="KAG7057769.1"/>
    </source>
</evidence>
<keyword evidence="5" id="KW-0496">Mitochondrion</keyword>
<dbReference type="Pfam" id="PF04190">
    <property type="entry name" value="GET4"/>
    <property type="match status" value="1"/>
</dbReference>
<dbReference type="FunFam" id="1.25.40.10:FF:000272">
    <property type="entry name" value="DUF410 domain protein"/>
    <property type="match status" value="1"/>
</dbReference>
<gene>
    <name evidence="13" type="ORF">JMJ77_005151</name>
</gene>
<evidence type="ECO:0000259" key="12">
    <source>
        <dbReference type="Pfam" id="PF01619"/>
    </source>
</evidence>
<evidence type="ECO:0000256" key="11">
    <source>
        <dbReference type="SAM" id="MobiDB-lite"/>
    </source>
</evidence>
<evidence type="ECO:0000313" key="14">
    <source>
        <dbReference type="Proteomes" id="UP000699042"/>
    </source>
</evidence>
<comment type="subcellular location">
    <subcellularLocation>
        <location evidence="1">Membrane</location>
        <topology evidence="1">Multi-pass membrane protein</topology>
    </subcellularLocation>
</comment>
<dbReference type="Gene3D" id="1.25.40.10">
    <property type="entry name" value="Tetratricopeptide repeat domain"/>
    <property type="match status" value="1"/>
</dbReference>
<evidence type="ECO:0000256" key="4">
    <source>
        <dbReference type="ARBA" id="ARBA00022692"/>
    </source>
</evidence>
<evidence type="ECO:0000256" key="2">
    <source>
        <dbReference type="ARBA" id="ARBA00005869"/>
    </source>
</evidence>
<dbReference type="GO" id="GO:0071949">
    <property type="term" value="F:FAD binding"/>
    <property type="evidence" value="ECO:0007669"/>
    <property type="project" value="TreeGrafter"/>
</dbReference>
<feature type="region of interest" description="Disordered" evidence="11">
    <location>
        <begin position="635"/>
        <end position="665"/>
    </location>
</feature>
<dbReference type="Gene3D" id="3.20.20.220">
    <property type="match status" value="1"/>
</dbReference>
<feature type="repeat" description="Solcar" evidence="10">
    <location>
        <begin position="206"/>
        <end position="293"/>
    </location>
</feature>
<keyword evidence="4 10" id="KW-0812">Transmembrane</keyword>
<keyword evidence="7" id="KW-0560">Oxidoreductase</keyword>
<dbReference type="SUPFAM" id="SSF51730">
    <property type="entry name" value="FAD-linked oxidoreductase"/>
    <property type="match status" value="1"/>
</dbReference>
<dbReference type="PANTHER" id="PTHR13914">
    <property type="entry name" value="PROLINE OXIDASE"/>
    <property type="match status" value="1"/>
</dbReference>
<dbReference type="InterPro" id="IPR029041">
    <property type="entry name" value="FAD-linked_oxidoreductase-like"/>
</dbReference>
<dbReference type="Gene3D" id="1.50.40.10">
    <property type="entry name" value="Mitochondrial carrier domain"/>
    <property type="match status" value="1"/>
</dbReference>
<keyword evidence="8" id="KW-0642">Proline metabolism</keyword>
<keyword evidence="6" id="KW-1133">Transmembrane helix</keyword>
<dbReference type="InterPro" id="IPR015659">
    <property type="entry name" value="Proline_oxidase"/>
</dbReference>
<name>A0A9P7RGN3_9PEZI</name>
<protein>
    <recommendedName>
        <fullName evidence="3">proline dehydrogenase</fullName>
        <ecNumber evidence="3">1.5.5.2</ecNumber>
    </recommendedName>
</protein>
<evidence type="ECO:0000256" key="6">
    <source>
        <dbReference type="ARBA" id="ARBA00022989"/>
    </source>
</evidence>
<dbReference type="InterPro" id="IPR002872">
    <property type="entry name" value="Proline_DH_dom"/>
</dbReference>
<keyword evidence="9 10" id="KW-0472">Membrane</keyword>
<feature type="repeat" description="Solcar" evidence="10">
    <location>
        <begin position="104"/>
        <end position="192"/>
    </location>
</feature>
<feature type="region of interest" description="Disordered" evidence="11">
    <location>
        <begin position="970"/>
        <end position="995"/>
    </location>
</feature>
<dbReference type="Pfam" id="PF00153">
    <property type="entry name" value="Mito_carr"/>
    <property type="match status" value="3"/>
</dbReference>
<evidence type="ECO:0000256" key="7">
    <source>
        <dbReference type="ARBA" id="ARBA00023002"/>
    </source>
</evidence>
<dbReference type="InterPro" id="IPR007317">
    <property type="entry name" value="GET4"/>
</dbReference>
<dbReference type="EMBL" id="JAESDN010000001">
    <property type="protein sequence ID" value="KAG7057769.1"/>
    <property type="molecule type" value="Genomic_DNA"/>
</dbReference>
<evidence type="ECO:0000256" key="9">
    <source>
        <dbReference type="ARBA" id="ARBA00023136"/>
    </source>
</evidence>
<evidence type="ECO:0000256" key="10">
    <source>
        <dbReference type="PROSITE-ProRule" id="PRU00282"/>
    </source>
</evidence>
<keyword evidence="14" id="KW-1185">Reference proteome</keyword>
<comment type="caution">
    <text evidence="13">The sequence shown here is derived from an EMBL/GenBank/DDBJ whole genome shotgun (WGS) entry which is preliminary data.</text>
</comment>
<dbReference type="AlphaFoldDB" id="A0A9P7RGN3"/>
<feature type="domain" description="Proline dehydrogenase" evidence="12">
    <location>
        <begin position="324"/>
        <end position="632"/>
    </location>
</feature>
<dbReference type="GO" id="GO:0004657">
    <property type="term" value="F:proline dehydrogenase activity"/>
    <property type="evidence" value="ECO:0007669"/>
    <property type="project" value="UniProtKB-EC"/>
</dbReference>
<dbReference type="SUPFAM" id="SSF103506">
    <property type="entry name" value="Mitochondrial carrier"/>
    <property type="match status" value="1"/>
</dbReference>
<dbReference type="PROSITE" id="PS50920">
    <property type="entry name" value="SOLCAR"/>
    <property type="match status" value="3"/>
</dbReference>
<reference evidence="13" key="1">
    <citation type="submission" date="2021-05" db="EMBL/GenBank/DDBJ databases">
        <title>Comparative genomics of three Colletotrichum scovillei strains and genetic complementation revealed genes involved fungal growth and virulence on chili pepper.</title>
        <authorList>
            <person name="Hsieh D.-K."/>
            <person name="Chuang S.-C."/>
            <person name="Chen C.-Y."/>
            <person name="Chao Y.-T."/>
            <person name="Lu M.-Y.J."/>
            <person name="Lee M.-H."/>
            <person name="Shih M.-C."/>
        </authorList>
    </citation>
    <scope>NUCLEOTIDE SEQUENCE</scope>
    <source>
        <strain evidence="13">Coll-153</strain>
    </source>
</reference>
<dbReference type="Proteomes" id="UP000699042">
    <property type="component" value="Unassembled WGS sequence"/>
</dbReference>
<evidence type="ECO:0000256" key="5">
    <source>
        <dbReference type="ARBA" id="ARBA00022792"/>
    </source>
</evidence>
<dbReference type="GO" id="GO:0045048">
    <property type="term" value="P:protein insertion into ER membrane"/>
    <property type="evidence" value="ECO:0007669"/>
    <property type="project" value="InterPro"/>
</dbReference>
<evidence type="ECO:0000256" key="8">
    <source>
        <dbReference type="ARBA" id="ARBA00023062"/>
    </source>
</evidence>
<dbReference type="GO" id="GO:0010133">
    <property type="term" value="P:L-proline catabolic process to L-glutamate"/>
    <property type="evidence" value="ECO:0007669"/>
    <property type="project" value="TreeGrafter"/>
</dbReference>
<dbReference type="InterPro" id="IPR023395">
    <property type="entry name" value="MCP_dom_sf"/>
</dbReference>
<dbReference type="EC" id="1.5.5.2" evidence="3"/>
<comment type="similarity">
    <text evidence="2">Belongs to the proline oxidase family.</text>
</comment>
<accession>A0A9P7RGN3</accession>
<evidence type="ECO:0000256" key="1">
    <source>
        <dbReference type="ARBA" id="ARBA00004141"/>
    </source>
</evidence>
<organism evidence="13 14">
    <name type="scientific">Colletotrichum scovillei</name>
    <dbReference type="NCBI Taxonomy" id="1209932"/>
    <lineage>
        <taxon>Eukaryota</taxon>
        <taxon>Fungi</taxon>
        <taxon>Dikarya</taxon>
        <taxon>Ascomycota</taxon>
        <taxon>Pezizomycotina</taxon>
        <taxon>Sordariomycetes</taxon>
        <taxon>Hypocreomycetidae</taxon>
        <taxon>Glomerellales</taxon>
        <taxon>Glomerellaceae</taxon>
        <taxon>Colletotrichum</taxon>
        <taxon>Colletotrichum acutatum species complex</taxon>
    </lineage>
</organism>
<dbReference type="GO" id="GO:0005739">
    <property type="term" value="C:mitochondrion"/>
    <property type="evidence" value="ECO:0007669"/>
    <property type="project" value="TreeGrafter"/>
</dbReference>
<dbReference type="GO" id="GO:0016020">
    <property type="term" value="C:membrane"/>
    <property type="evidence" value="ECO:0007669"/>
    <property type="project" value="UniProtKB-SubCell"/>
</dbReference>
<proteinExistence type="inferred from homology"/>
<dbReference type="Pfam" id="PF01619">
    <property type="entry name" value="Pro_dh"/>
    <property type="match status" value="1"/>
</dbReference>
<sequence length="995" mass="108542">MGTTALDSIKDITSGAAGGIAQVLIDLVKVRLQTQGGGGNALGLVRSIWTKEGPLAFYKGTLAPLLGVGACVSIQFGAFQFFRRRLEEYRGIYPADAKSNSKSLSLFDFYLVGGAAGLSNSIISGPIEHVRIRLQTQPSGVARLYSGPWDCVRKITQHSGMKGLYRGQVVTLFREFHGYGIWFAAYEGFLSMAMAWEGVKDRRDLASWKIAVCGGLAGEALWLGSHPLDVIKSKMQSDGFGGDQKYLTMRDAFRQTWREGRFRGLFRGLVPALLRAMPVSAGTFATAELTWVFDVQRNPLLHAVLKKTMYNHFCAGENRNEVTSTIAEIKRMGFRGAILTYAREIVVDNTTEEESGRGLKEMDPASEIESDAGIDAWREGVLETADMLSEGDILALKLTGAGAAVSEALTSRKPLPAQMESALSDVCSRAVERGARIFMDAEQISVQPGIDAVAIDLMRRFNTKERGAVVFNTYQAYLKSTPDTLAQHVALAHKDDFVLGIKLVRGAYISSEPRHMINDTKQATDDSYDSIARELLSQGYRDYGVPGGKSFPSIELFLATHNKDSVLKANELQQTRAKEGKALIRIQYGQLLGMADEVSFSLLQLADQRADAKGSDSDAPIEVYKCLSWGSLGDSPSTSLTLRPPPPPSDSRHLDGIPDNPPNMAAKGDKIEKIITRLQARIGEGQFYEAQQQTRVVAARYIKAANWPAAIDILYNVAQSLLKAEQGGSGGDLAVMLVDVFKQAELKPDAANKGKLLTLLRLFAAQEPTRKKFIGEIIAWSSKFGEYPAGDTDLHHVAGSLYAEEHDAYEAERHLVLGTKDSAEVLAKMEYVWYKEDDSHTAPLYAARAIFPYLLVGNVRAANTCYRLFASSLSDDNKGLGVQDVSSNSADLRIFPGLPLLNFLGLLLLAIQRGAPDAYKQLLAKYSPNISEVSAWSEALEIIAEMYFGISRPRQSNPLMDMMGSLFGGAGGGGAPQQRRPATRRVEAPAAEGLD</sequence>
<evidence type="ECO:0000256" key="3">
    <source>
        <dbReference type="ARBA" id="ARBA00012695"/>
    </source>
</evidence>
<keyword evidence="5" id="KW-0999">Mitochondrion inner membrane</keyword>
<dbReference type="InterPro" id="IPR018108">
    <property type="entry name" value="MCP_transmembrane"/>
</dbReference>
<dbReference type="PANTHER" id="PTHR13914:SF0">
    <property type="entry name" value="PROLINE DEHYDROGENASE 1, MITOCHONDRIAL"/>
    <property type="match status" value="1"/>
</dbReference>
<feature type="repeat" description="Solcar" evidence="10">
    <location>
        <begin position="9"/>
        <end position="85"/>
    </location>
</feature>